<dbReference type="Pfam" id="PF13041">
    <property type="entry name" value="PPR_2"/>
    <property type="match status" value="1"/>
</dbReference>
<dbReference type="EMBL" id="JAUJYO010000002">
    <property type="protein sequence ID" value="KAK1322823.1"/>
    <property type="molecule type" value="Genomic_DNA"/>
</dbReference>
<dbReference type="PANTHER" id="PTHR47938:SF35">
    <property type="entry name" value="PENTATRICOPEPTIDE REPEAT-CONTAINING PROTEIN 4, MITOCHONDRIAL-RELATED"/>
    <property type="match status" value="1"/>
</dbReference>
<dbReference type="AlphaFoldDB" id="A0AAV9FEK0"/>
<feature type="repeat" description="PPR" evidence="3">
    <location>
        <begin position="43"/>
        <end position="80"/>
    </location>
</feature>
<comment type="caution">
    <text evidence="4">The sequence shown here is derived from an EMBL/GenBank/DDBJ whole genome shotgun (WGS) entry which is preliminary data.</text>
</comment>
<feature type="repeat" description="PPR" evidence="3">
    <location>
        <begin position="9"/>
        <end position="39"/>
    </location>
</feature>
<accession>A0AAV9FEK0</accession>
<dbReference type="Gene3D" id="1.25.40.10">
    <property type="entry name" value="Tetratricopeptide repeat domain"/>
    <property type="match status" value="1"/>
</dbReference>
<reference evidence="4" key="1">
    <citation type="journal article" date="2023" name="Nat. Commun.">
        <title>Diploid and tetraploid genomes of Acorus and the evolution of monocots.</title>
        <authorList>
            <person name="Ma L."/>
            <person name="Liu K.W."/>
            <person name="Li Z."/>
            <person name="Hsiao Y.Y."/>
            <person name="Qi Y."/>
            <person name="Fu T."/>
            <person name="Tang G.D."/>
            <person name="Zhang D."/>
            <person name="Sun W.H."/>
            <person name="Liu D.K."/>
            <person name="Li Y."/>
            <person name="Chen G.Z."/>
            <person name="Liu X.D."/>
            <person name="Liao X.Y."/>
            <person name="Jiang Y.T."/>
            <person name="Yu X."/>
            <person name="Hao Y."/>
            <person name="Huang J."/>
            <person name="Zhao X.W."/>
            <person name="Ke S."/>
            <person name="Chen Y.Y."/>
            <person name="Wu W.L."/>
            <person name="Hsu J.L."/>
            <person name="Lin Y.F."/>
            <person name="Huang M.D."/>
            <person name="Li C.Y."/>
            <person name="Huang L."/>
            <person name="Wang Z.W."/>
            <person name="Zhao X."/>
            <person name="Zhong W.Y."/>
            <person name="Peng D.H."/>
            <person name="Ahmad S."/>
            <person name="Lan S."/>
            <person name="Zhang J.S."/>
            <person name="Tsai W.C."/>
            <person name="Van de Peer Y."/>
            <person name="Liu Z.J."/>
        </authorList>
    </citation>
    <scope>NUCLEOTIDE SEQUENCE</scope>
    <source>
        <strain evidence="4">CP</strain>
    </source>
</reference>
<dbReference type="PROSITE" id="PS51375">
    <property type="entry name" value="PPR"/>
    <property type="match status" value="2"/>
</dbReference>
<dbReference type="NCBIfam" id="TIGR00756">
    <property type="entry name" value="PPR"/>
    <property type="match status" value="1"/>
</dbReference>
<evidence type="ECO:0000313" key="4">
    <source>
        <dbReference type="EMBL" id="KAK1322823.1"/>
    </source>
</evidence>
<sequence length="118" mass="13230">MVLEGCEPETQTYNVLIRHFCAVGEFERAMGLFERMGCTCAPNVDTYNVLINRLFGTGKSGNMVMAGRLLVEMVERGHAPSRVMFRRVLLLMTGNQGLAKQILSTQSVCRRLTCTIRL</sequence>
<dbReference type="GO" id="GO:0003729">
    <property type="term" value="F:mRNA binding"/>
    <property type="evidence" value="ECO:0007669"/>
    <property type="project" value="TreeGrafter"/>
</dbReference>
<evidence type="ECO:0000313" key="5">
    <source>
        <dbReference type="Proteomes" id="UP001180020"/>
    </source>
</evidence>
<dbReference type="InterPro" id="IPR002885">
    <property type="entry name" value="PPR_rpt"/>
</dbReference>
<name>A0AAV9FEK0_ACOCL</name>
<organism evidence="4 5">
    <name type="scientific">Acorus calamus</name>
    <name type="common">Sweet flag</name>
    <dbReference type="NCBI Taxonomy" id="4465"/>
    <lineage>
        <taxon>Eukaryota</taxon>
        <taxon>Viridiplantae</taxon>
        <taxon>Streptophyta</taxon>
        <taxon>Embryophyta</taxon>
        <taxon>Tracheophyta</taxon>
        <taxon>Spermatophyta</taxon>
        <taxon>Magnoliopsida</taxon>
        <taxon>Liliopsida</taxon>
        <taxon>Acoraceae</taxon>
        <taxon>Acorus</taxon>
    </lineage>
</organism>
<evidence type="ECO:0000256" key="1">
    <source>
        <dbReference type="ARBA" id="ARBA00007626"/>
    </source>
</evidence>
<evidence type="ECO:0000256" key="2">
    <source>
        <dbReference type="ARBA" id="ARBA00022737"/>
    </source>
</evidence>
<comment type="similarity">
    <text evidence="1">Belongs to the PPR family. P subfamily.</text>
</comment>
<dbReference type="Proteomes" id="UP001180020">
    <property type="component" value="Unassembled WGS sequence"/>
</dbReference>
<reference evidence="4" key="2">
    <citation type="submission" date="2023-06" db="EMBL/GenBank/DDBJ databases">
        <authorList>
            <person name="Ma L."/>
            <person name="Liu K.-W."/>
            <person name="Li Z."/>
            <person name="Hsiao Y.-Y."/>
            <person name="Qi Y."/>
            <person name="Fu T."/>
            <person name="Tang G."/>
            <person name="Zhang D."/>
            <person name="Sun W.-H."/>
            <person name="Liu D.-K."/>
            <person name="Li Y."/>
            <person name="Chen G.-Z."/>
            <person name="Liu X.-D."/>
            <person name="Liao X.-Y."/>
            <person name="Jiang Y.-T."/>
            <person name="Yu X."/>
            <person name="Hao Y."/>
            <person name="Huang J."/>
            <person name="Zhao X.-W."/>
            <person name="Ke S."/>
            <person name="Chen Y.-Y."/>
            <person name="Wu W.-L."/>
            <person name="Hsu J.-L."/>
            <person name="Lin Y.-F."/>
            <person name="Huang M.-D."/>
            <person name="Li C.-Y."/>
            <person name="Huang L."/>
            <person name="Wang Z.-W."/>
            <person name="Zhao X."/>
            <person name="Zhong W.-Y."/>
            <person name="Peng D.-H."/>
            <person name="Ahmad S."/>
            <person name="Lan S."/>
            <person name="Zhang J.-S."/>
            <person name="Tsai W.-C."/>
            <person name="Van De Peer Y."/>
            <person name="Liu Z.-J."/>
        </authorList>
    </citation>
    <scope>NUCLEOTIDE SEQUENCE</scope>
    <source>
        <strain evidence="4">CP</strain>
        <tissue evidence="4">Leaves</tissue>
    </source>
</reference>
<dbReference type="PANTHER" id="PTHR47938">
    <property type="entry name" value="RESPIRATORY COMPLEX I CHAPERONE (CIA84), PUTATIVE (AFU_ORTHOLOGUE AFUA_2G06020)-RELATED"/>
    <property type="match status" value="1"/>
</dbReference>
<protein>
    <submittedName>
        <fullName evidence="4">Pentatricopeptide repeat-containing protein</fullName>
    </submittedName>
</protein>
<evidence type="ECO:0000256" key="3">
    <source>
        <dbReference type="PROSITE-ProRule" id="PRU00708"/>
    </source>
</evidence>
<gene>
    <name evidence="4" type="primary">OTP43</name>
    <name evidence="4" type="ORF">QJS10_CPA02g01102</name>
</gene>
<keyword evidence="5" id="KW-1185">Reference proteome</keyword>
<dbReference type="InterPro" id="IPR011990">
    <property type="entry name" value="TPR-like_helical_dom_sf"/>
</dbReference>
<proteinExistence type="inferred from homology"/>
<keyword evidence="2" id="KW-0677">Repeat</keyword>